<evidence type="ECO:0000256" key="2">
    <source>
        <dbReference type="SAM" id="SignalP"/>
    </source>
</evidence>
<dbReference type="RefSeq" id="WP_133603611.1">
    <property type="nucleotide sequence ID" value="NZ_JAUFPJ010000004.1"/>
</dbReference>
<protein>
    <submittedName>
        <fullName evidence="3">Uncharacterized protein</fullName>
    </submittedName>
</protein>
<evidence type="ECO:0000256" key="1">
    <source>
        <dbReference type="SAM" id="MobiDB-lite"/>
    </source>
</evidence>
<keyword evidence="2" id="KW-0732">Signal</keyword>
<feature type="signal peptide" evidence="2">
    <location>
        <begin position="1"/>
        <end position="24"/>
    </location>
</feature>
<sequence>MKSTMWRLLLTLLLAVTLPLQGYAAHALQLCGLGGADVPALQSAPHHGGAHAQTHADHHALGADPQAMSAHATASADVEHGGCQPGPAAHCHAQDAGATGDHGACSACAACCHAMALITELPQLHLPTQHPPGVATVPTGHEGPHRGGLERPPRSLQH</sequence>
<keyword evidence="4" id="KW-1185">Reference proteome</keyword>
<feature type="compositionally biased region" description="Basic and acidic residues" evidence="1">
    <location>
        <begin position="142"/>
        <end position="158"/>
    </location>
</feature>
<feature type="chain" id="PRO_5020759039" evidence="2">
    <location>
        <begin position="25"/>
        <end position="158"/>
    </location>
</feature>
<reference evidence="3 4" key="1">
    <citation type="submission" date="2019-03" db="EMBL/GenBank/DDBJ databases">
        <title>Genomic Encyclopedia of Type Strains, Phase IV (KMG-IV): sequencing the most valuable type-strain genomes for metagenomic binning, comparative biology and taxonomic classification.</title>
        <authorList>
            <person name="Goeker M."/>
        </authorList>
    </citation>
    <scope>NUCLEOTIDE SEQUENCE [LARGE SCALE GENOMIC DNA]</scope>
    <source>
        <strain evidence="3 4">DSM 25082</strain>
    </source>
</reference>
<dbReference type="EMBL" id="SNXE01000004">
    <property type="protein sequence ID" value="TDP09641.1"/>
    <property type="molecule type" value="Genomic_DNA"/>
</dbReference>
<proteinExistence type="predicted"/>
<feature type="region of interest" description="Disordered" evidence="1">
    <location>
        <begin position="127"/>
        <end position="158"/>
    </location>
</feature>
<dbReference type="AlphaFoldDB" id="A0A4R6N845"/>
<evidence type="ECO:0000313" key="4">
    <source>
        <dbReference type="Proteomes" id="UP000295357"/>
    </source>
</evidence>
<organism evidence="3 4">
    <name type="scientific">Roseateles asaccharophilus</name>
    <dbReference type="NCBI Taxonomy" id="582607"/>
    <lineage>
        <taxon>Bacteria</taxon>
        <taxon>Pseudomonadati</taxon>
        <taxon>Pseudomonadota</taxon>
        <taxon>Betaproteobacteria</taxon>
        <taxon>Burkholderiales</taxon>
        <taxon>Sphaerotilaceae</taxon>
        <taxon>Roseateles</taxon>
    </lineage>
</organism>
<dbReference type="Proteomes" id="UP000295357">
    <property type="component" value="Unassembled WGS sequence"/>
</dbReference>
<gene>
    <name evidence="3" type="ORF">DFR39_104202</name>
</gene>
<accession>A0A4R6N845</accession>
<name>A0A4R6N845_9BURK</name>
<evidence type="ECO:0000313" key="3">
    <source>
        <dbReference type="EMBL" id="TDP09641.1"/>
    </source>
</evidence>
<comment type="caution">
    <text evidence="3">The sequence shown here is derived from an EMBL/GenBank/DDBJ whole genome shotgun (WGS) entry which is preliminary data.</text>
</comment>